<gene>
    <name evidence="2" type="ORF">G9Q97_17945</name>
</gene>
<dbReference type="Proteomes" id="UP000649799">
    <property type="component" value="Unassembled WGS sequence"/>
</dbReference>
<evidence type="ECO:0000256" key="1">
    <source>
        <dbReference type="SAM" id="Phobius"/>
    </source>
</evidence>
<proteinExistence type="predicted"/>
<sequence length="843" mass="97374">MKSCFQKYLLPIFIVFSFSGPISGQYYGLSFASSEAIQDLRTGLDLSPGKTLCFDNNFQLSFDVSFQPDQLEYFGYIFRIINQRNQNFDLISNLTSPNGSQFVIINQGNAAPHSFDLENTGIFNQWAKFTFDFDLENRLLTYSFLGIKKTEPLSFEKNSCFKILFGSNDYPKFKTTDVPPMNIRNITIHEGDYLRYEWLLDEYSGKVAKEKIEGQDGQVENPLWVKKMRMEWKLLKSFSVEGPISVAFEESEELIHFVGLDSLISFSCANNQMIHTPYESGRLHLSRGNQSLFNQYTGQLYTIYPDQQKIAVFDEKTRTWDKNFDPPERITDNWQFNKFYSRQDSSIYLLGGYGHFIYKNKVKRYHIPTATWDSIMPPSDSFVPRYLSALGQVDSGAYILGGYGTETGQQIHNPTNLYDLLYFNVKDTTFEKITELKIKNEEFVFANSLIIQEKTRTYYGLTFSKHLFNSNLRLIKGSLDSADYSLVGNKIPYKFYDINAFADLFYSPNLDRFFAVTLFHNTDNQTEVSIYSIANPPLPLAQEGEPFWNYGLNYILLVVAGLVALVGVILYISRKKLSIGQAPSIESIPNSHISSPDEGVIQDRKNIIYLFGVFQMFDSEGNDITKNFTPLIRELFLVMLLFTIRWERGISSEKLKDLLWFDKPAESARNNRSVNIAKLKAILAKVDGCHISKETGYWKVNTDPTKIRVDYLKYHHIVQDKNTLNKSIIQELIAIVHRGGFLSNLEHEWLDSFKAEISNEVIDIYIHFANSMDIAEDPEFMIEIANYISYFDLVNEEAMMLKCKALVHLGKHSLAKKVFDNFRKEYKNIYNEDFIKDFQTILD</sequence>
<evidence type="ECO:0000313" key="3">
    <source>
        <dbReference type="Proteomes" id="UP000649799"/>
    </source>
</evidence>
<dbReference type="InterPro" id="IPR051677">
    <property type="entry name" value="AfsR-DnrI-RedD_regulator"/>
</dbReference>
<dbReference type="PANTHER" id="PTHR35807">
    <property type="entry name" value="TRANSCRIPTIONAL REGULATOR REDD-RELATED"/>
    <property type="match status" value="1"/>
</dbReference>
<accession>A0ABX0HEV1</accession>
<dbReference type="PANTHER" id="PTHR35807:SF1">
    <property type="entry name" value="TRANSCRIPTIONAL REGULATOR REDD"/>
    <property type="match status" value="1"/>
</dbReference>
<reference evidence="2 3" key="1">
    <citation type="submission" date="2020-03" db="EMBL/GenBank/DDBJ databases">
        <title>Cyclobacterium plantarum sp. nov., a marine bacterium isolated from a coastal-marine wetland.</title>
        <authorList>
            <person name="Sanchez-Porro C."/>
            <person name="Ventosa A."/>
            <person name="Amoozegar M."/>
        </authorList>
    </citation>
    <scope>NUCLEOTIDE SEQUENCE [LARGE SCALE GENOMIC DNA]</scope>
    <source>
        <strain evidence="2 3">GBPx2</strain>
    </source>
</reference>
<organism evidence="2 3">
    <name type="scientific">Cyclobacterium plantarum</name>
    <dbReference type="NCBI Taxonomy" id="2716263"/>
    <lineage>
        <taxon>Bacteria</taxon>
        <taxon>Pseudomonadati</taxon>
        <taxon>Bacteroidota</taxon>
        <taxon>Cytophagia</taxon>
        <taxon>Cytophagales</taxon>
        <taxon>Cyclobacteriaceae</taxon>
        <taxon>Cyclobacterium</taxon>
    </lineage>
</organism>
<dbReference type="Gene3D" id="2.120.10.80">
    <property type="entry name" value="Kelch-type beta propeller"/>
    <property type="match status" value="1"/>
</dbReference>
<name>A0ABX0HEV1_9BACT</name>
<feature type="transmembrane region" description="Helical" evidence="1">
    <location>
        <begin position="547"/>
        <end position="572"/>
    </location>
</feature>
<keyword evidence="1" id="KW-0812">Transmembrane</keyword>
<protein>
    <submittedName>
        <fullName evidence="2">Galactose oxidase</fullName>
    </submittedName>
</protein>
<dbReference type="SUPFAM" id="SSF50965">
    <property type="entry name" value="Galactose oxidase, central domain"/>
    <property type="match status" value="1"/>
</dbReference>
<dbReference type="InterPro" id="IPR011043">
    <property type="entry name" value="Gal_Oxase/kelch_b-propeller"/>
</dbReference>
<keyword evidence="1" id="KW-1133">Transmembrane helix</keyword>
<dbReference type="EMBL" id="JAANYN010000008">
    <property type="protein sequence ID" value="NHE58696.1"/>
    <property type="molecule type" value="Genomic_DNA"/>
</dbReference>
<dbReference type="RefSeq" id="WP_166149329.1">
    <property type="nucleotide sequence ID" value="NZ_JAANYN010000008.1"/>
</dbReference>
<comment type="caution">
    <text evidence="2">The sequence shown here is derived from an EMBL/GenBank/DDBJ whole genome shotgun (WGS) entry which is preliminary data.</text>
</comment>
<keyword evidence="3" id="KW-1185">Reference proteome</keyword>
<evidence type="ECO:0000313" key="2">
    <source>
        <dbReference type="EMBL" id="NHE58696.1"/>
    </source>
</evidence>
<keyword evidence="1" id="KW-0472">Membrane</keyword>
<dbReference type="InterPro" id="IPR015915">
    <property type="entry name" value="Kelch-typ_b-propeller"/>
</dbReference>